<keyword evidence="1" id="KW-1015">Disulfide bond</keyword>
<dbReference type="GO" id="GO:0006508">
    <property type="term" value="P:proteolysis"/>
    <property type="evidence" value="ECO:0007669"/>
    <property type="project" value="UniProtKB-KW"/>
</dbReference>
<keyword evidence="1" id="KW-0862">Zinc</keyword>
<comment type="subcellular location">
    <subcellularLocation>
        <location evidence="1">Membrane</location>
        <topology evidence="1">Lipid-anchor</topology>
        <topology evidence="1">GPI-anchor</topology>
    </subcellularLocation>
</comment>
<keyword evidence="1" id="KW-0378">Hydrolase</keyword>
<dbReference type="PANTHER" id="PTHR10443:SF21">
    <property type="entry name" value="DIPEPTIDASE"/>
    <property type="match status" value="1"/>
</dbReference>
<name>A0A7R9F134_9NEOP</name>
<dbReference type="GO" id="GO:0098552">
    <property type="term" value="C:side of membrane"/>
    <property type="evidence" value="ECO:0007669"/>
    <property type="project" value="UniProtKB-KW"/>
</dbReference>
<comment type="cofactor">
    <cofactor evidence="1">
        <name>Zn(2+)</name>
        <dbReference type="ChEBI" id="CHEBI:29105"/>
    </cofactor>
</comment>
<dbReference type="PANTHER" id="PTHR10443">
    <property type="entry name" value="MICROSOMAL DIPEPTIDASE"/>
    <property type="match status" value="1"/>
</dbReference>
<dbReference type="GO" id="GO:0046872">
    <property type="term" value="F:metal ion binding"/>
    <property type="evidence" value="ECO:0007669"/>
    <property type="project" value="UniProtKB-UniRule"/>
</dbReference>
<dbReference type="AlphaFoldDB" id="A0A7R9F134"/>
<dbReference type="EC" id="3.4.13.19" evidence="1"/>
<keyword evidence="1" id="KW-0479">Metal-binding</keyword>
<keyword evidence="1" id="KW-0325">Glycoprotein</keyword>
<keyword evidence="1" id="KW-0472">Membrane</keyword>
<dbReference type="PROSITE" id="PS51365">
    <property type="entry name" value="RENAL_DIPEPTIDASE_2"/>
    <property type="match status" value="1"/>
</dbReference>
<accession>A0A7R9F134</accession>
<dbReference type="SUPFAM" id="SSF51556">
    <property type="entry name" value="Metallo-dependent hydrolases"/>
    <property type="match status" value="1"/>
</dbReference>
<organism evidence="2">
    <name type="scientific">Timema bartmani</name>
    <dbReference type="NCBI Taxonomy" id="61472"/>
    <lineage>
        <taxon>Eukaryota</taxon>
        <taxon>Metazoa</taxon>
        <taxon>Ecdysozoa</taxon>
        <taxon>Arthropoda</taxon>
        <taxon>Hexapoda</taxon>
        <taxon>Insecta</taxon>
        <taxon>Pterygota</taxon>
        <taxon>Neoptera</taxon>
        <taxon>Polyneoptera</taxon>
        <taxon>Phasmatodea</taxon>
        <taxon>Timematodea</taxon>
        <taxon>Timematoidea</taxon>
        <taxon>Timematidae</taxon>
        <taxon>Timema</taxon>
    </lineage>
</organism>
<dbReference type="Gene3D" id="3.20.20.140">
    <property type="entry name" value="Metal-dependent hydrolases"/>
    <property type="match status" value="1"/>
</dbReference>
<keyword evidence="1" id="KW-0482">Metalloprotease</keyword>
<sequence length="79" mass="8978">MRTPTGLEDVSRYPMLLAELARDRLWSSSDIKKLAGGNLVRVFTEVEKVRDDWSAVGPTEDWISLEDLDGKTYCRYPGT</sequence>
<dbReference type="InterPro" id="IPR008257">
    <property type="entry name" value="Pept_M19"/>
</dbReference>
<keyword evidence="1" id="KW-0336">GPI-anchor</keyword>
<protein>
    <recommendedName>
        <fullName evidence="1">Dipeptidase</fullName>
        <ecNumber evidence="1">3.4.13.19</ecNumber>
    </recommendedName>
</protein>
<keyword evidence="1" id="KW-0449">Lipoprotein</keyword>
<gene>
    <name evidence="2" type="ORF">TBIB3V08_LOCUS6278</name>
</gene>
<proteinExistence type="inferred from homology"/>
<dbReference type="EMBL" id="OD566385">
    <property type="protein sequence ID" value="CAD7443882.1"/>
    <property type="molecule type" value="Genomic_DNA"/>
</dbReference>
<evidence type="ECO:0000313" key="2">
    <source>
        <dbReference type="EMBL" id="CAD7443882.1"/>
    </source>
</evidence>
<evidence type="ECO:0000256" key="1">
    <source>
        <dbReference type="RuleBase" id="RU341113"/>
    </source>
</evidence>
<keyword evidence="1" id="KW-0224">Dipeptidase</keyword>
<keyword evidence="1" id="KW-0645">Protease</keyword>
<comment type="catalytic activity">
    <reaction evidence="1">
        <text>an L-aminoacyl-L-amino acid + H2O = 2 an L-alpha-amino acid</text>
        <dbReference type="Rhea" id="RHEA:48940"/>
        <dbReference type="ChEBI" id="CHEBI:15377"/>
        <dbReference type="ChEBI" id="CHEBI:59869"/>
        <dbReference type="ChEBI" id="CHEBI:77460"/>
        <dbReference type="EC" id="3.4.13.19"/>
    </reaction>
</comment>
<dbReference type="InterPro" id="IPR032466">
    <property type="entry name" value="Metal_Hydrolase"/>
</dbReference>
<comment type="subunit">
    <text evidence="1">Homodimer; disulfide-linked.</text>
</comment>
<comment type="similarity">
    <text evidence="1">Belongs to the metallo-dependent hydrolases superfamily. Peptidase M19 family.</text>
</comment>
<reference evidence="2" key="1">
    <citation type="submission" date="2020-11" db="EMBL/GenBank/DDBJ databases">
        <authorList>
            <person name="Tran Van P."/>
        </authorList>
    </citation>
    <scope>NUCLEOTIDE SEQUENCE</scope>
</reference>
<dbReference type="Pfam" id="PF01244">
    <property type="entry name" value="Peptidase_M19"/>
    <property type="match status" value="1"/>
</dbReference>
<dbReference type="GO" id="GO:0070573">
    <property type="term" value="F:metallodipeptidase activity"/>
    <property type="evidence" value="ECO:0007669"/>
    <property type="project" value="InterPro"/>
</dbReference>